<protein>
    <submittedName>
        <fullName evidence="1">Uncharacterized protein</fullName>
    </submittedName>
</protein>
<dbReference type="EMBL" id="WTPW01000049">
    <property type="protein sequence ID" value="KAF0554670.1"/>
    <property type="molecule type" value="Genomic_DNA"/>
</dbReference>
<dbReference type="Proteomes" id="UP000439903">
    <property type="component" value="Unassembled WGS sequence"/>
</dbReference>
<organism evidence="1 2">
    <name type="scientific">Gigaspora margarita</name>
    <dbReference type="NCBI Taxonomy" id="4874"/>
    <lineage>
        <taxon>Eukaryota</taxon>
        <taxon>Fungi</taxon>
        <taxon>Fungi incertae sedis</taxon>
        <taxon>Mucoromycota</taxon>
        <taxon>Glomeromycotina</taxon>
        <taxon>Glomeromycetes</taxon>
        <taxon>Diversisporales</taxon>
        <taxon>Gigasporaceae</taxon>
        <taxon>Gigaspora</taxon>
    </lineage>
</organism>
<comment type="caution">
    <text evidence="1">The sequence shown here is derived from an EMBL/GenBank/DDBJ whole genome shotgun (WGS) entry which is preliminary data.</text>
</comment>
<gene>
    <name evidence="1" type="ORF">F8M41_019013</name>
</gene>
<accession>A0A8H4B2I3</accession>
<name>A0A8H4B2I3_GIGMA</name>
<sequence>MNVLTISKKIDRLKPAESIDISTIRRKAKGIEIEFRELRNDEKFHLSKARKFLNVKESDIIEEVSHYQLKESKLKS</sequence>
<dbReference type="AlphaFoldDB" id="A0A8H4B2I3"/>
<reference evidence="1 2" key="1">
    <citation type="journal article" date="2019" name="Environ. Microbiol.">
        <title>At the nexus of three kingdoms: the genome of the mycorrhizal fungus Gigaspora margarita provides insights into plant, endobacterial and fungal interactions.</title>
        <authorList>
            <person name="Venice F."/>
            <person name="Ghignone S."/>
            <person name="Salvioli di Fossalunga A."/>
            <person name="Amselem J."/>
            <person name="Novero M."/>
            <person name="Xianan X."/>
            <person name="Sedzielewska Toro K."/>
            <person name="Morin E."/>
            <person name="Lipzen A."/>
            <person name="Grigoriev I.V."/>
            <person name="Henrissat B."/>
            <person name="Martin F.M."/>
            <person name="Bonfante P."/>
        </authorList>
    </citation>
    <scope>NUCLEOTIDE SEQUENCE [LARGE SCALE GENOMIC DNA]</scope>
    <source>
        <strain evidence="1 2">BEG34</strain>
    </source>
</reference>
<proteinExistence type="predicted"/>
<keyword evidence="2" id="KW-1185">Reference proteome</keyword>
<evidence type="ECO:0000313" key="2">
    <source>
        <dbReference type="Proteomes" id="UP000439903"/>
    </source>
</evidence>
<evidence type="ECO:0000313" key="1">
    <source>
        <dbReference type="EMBL" id="KAF0554670.1"/>
    </source>
</evidence>